<evidence type="ECO:0000256" key="1">
    <source>
        <dbReference type="ARBA" id="ARBA00022737"/>
    </source>
</evidence>
<dbReference type="InterPro" id="IPR011990">
    <property type="entry name" value="TPR-like_helical_dom_sf"/>
</dbReference>
<evidence type="ECO:0000313" key="4">
    <source>
        <dbReference type="Proteomes" id="UP001642464"/>
    </source>
</evidence>
<gene>
    <name evidence="3" type="ORF">SCF082_LOCUS51105</name>
</gene>
<keyword evidence="1" id="KW-0677">Repeat</keyword>
<dbReference type="PANTHER" id="PTHR47447:SF17">
    <property type="entry name" value="OS12G0638900 PROTEIN"/>
    <property type="match status" value="1"/>
</dbReference>
<accession>A0ABP0SCP0</accession>
<comment type="caution">
    <text evidence="3">The sequence shown here is derived from an EMBL/GenBank/DDBJ whole genome shotgun (WGS) entry which is preliminary data.</text>
</comment>
<feature type="repeat" description="PPR" evidence="2">
    <location>
        <begin position="640"/>
        <end position="674"/>
    </location>
</feature>
<dbReference type="EMBL" id="CAXAMM010043439">
    <property type="protein sequence ID" value="CAK9110015.1"/>
    <property type="molecule type" value="Genomic_DNA"/>
</dbReference>
<dbReference type="InterPro" id="IPR002885">
    <property type="entry name" value="PPR_rpt"/>
</dbReference>
<feature type="repeat" description="PPR" evidence="2">
    <location>
        <begin position="570"/>
        <end position="604"/>
    </location>
</feature>
<dbReference type="Gene3D" id="1.25.40.10">
    <property type="entry name" value="Tetratricopeptide repeat domain"/>
    <property type="match status" value="2"/>
</dbReference>
<dbReference type="Pfam" id="PF13041">
    <property type="entry name" value="PPR_2"/>
    <property type="match status" value="1"/>
</dbReference>
<sequence>MEAVLATTRCDGCHEPVRSNQLLQMHSASVHGATSGSPIFHFEEEKMWGLDQNMSWHLVWTNHSCMLSFPASPKNSTPVTSPFSLGICLRPWKPLERWRLDLELPASQGRTHPGTNPAFVSLPLVLQTAFPSGKWLVVSRFGWARCPGMEDFVHAPEFEYMRNLWCSGSYAAVLDANFTVQAITKVEMRGDTWADAISDVRLWDSGEDIIVTFMPYYFSEIFHGLVAKMHMSAEEGHLKVWLERDEIRRAVNCKDTRWPKKNFGFFRSGSEIYALDKIFPTATSLVNLTVLDGALQSEILGSKPTHTYHNTTTLAAFCMESVVIGKESNHSPWHACKGQTKHMFMHNGPSPIWIDELQIFLGIGHLSRGQRINHMLSFLPDHYTHQFFAISGTPPFRLVAVSPELCLSSVQDSEDCENIQFTSTLLRDGDSFLLGYGVEDCDSFVARFAVNDVLDSLVNVHQIRDRKSSPEEVSAAAEELREKHLLEEPGAYRLVLNTLTKRSAWTDALSTWDEMRWIGTELEEPDFVLAMKAFTRGSRWQASLAVFAELLGREPMHLSAGRHREDLQPDCRAYTAAIDACRRVGAWTQAVQVLEDMEEMTVTPDVVAYNAVMAACEKGREYPAAERVMLEFDRWALDPDRVTYNTLIGACGWGQEWKSAVDYLRLMQRKSYYDYDLVSYTAAISACAKASEWETALALMNEEERQVKGVNIRTFNAALSACAAAGKCEFAMLLMEQLLDFDLYPNLMTYRYAIASCEAGGEWELALDLMSEMAESKLEAREMIYGSVAKTCRAAERLDLAETFETKLPARV</sequence>
<reference evidence="3 4" key="1">
    <citation type="submission" date="2024-02" db="EMBL/GenBank/DDBJ databases">
        <authorList>
            <person name="Chen Y."/>
            <person name="Shah S."/>
            <person name="Dougan E. K."/>
            <person name="Thang M."/>
            <person name="Chan C."/>
        </authorList>
    </citation>
    <scope>NUCLEOTIDE SEQUENCE [LARGE SCALE GENOMIC DNA]</scope>
</reference>
<feature type="repeat" description="PPR" evidence="2">
    <location>
        <begin position="711"/>
        <end position="745"/>
    </location>
</feature>
<name>A0ABP0SCP0_9DINO</name>
<evidence type="ECO:0000256" key="2">
    <source>
        <dbReference type="PROSITE-ProRule" id="PRU00708"/>
    </source>
</evidence>
<dbReference type="Pfam" id="PF01535">
    <property type="entry name" value="PPR"/>
    <property type="match status" value="3"/>
</dbReference>
<organism evidence="3 4">
    <name type="scientific">Durusdinium trenchii</name>
    <dbReference type="NCBI Taxonomy" id="1381693"/>
    <lineage>
        <taxon>Eukaryota</taxon>
        <taxon>Sar</taxon>
        <taxon>Alveolata</taxon>
        <taxon>Dinophyceae</taxon>
        <taxon>Suessiales</taxon>
        <taxon>Symbiodiniaceae</taxon>
        <taxon>Durusdinium</taxon>
    </lineage>
</organism>
<dbReference type="PROSITE" id="PS51375">
    <property type="entry name" value="PPR"/>
    <property type="match status" value="3"/>
</dbReference>
<dbReference type="Proteomes" id="UP001642464">
    <property type="component" value="Unassembled WGS sequence"/>
</dbReference>
<evidence type="ECO:0000313" key="3">
    <source>
        <dbReference type="EMBL" id="CAK9110015.1"/>
    </source>
</evidence>
<keyword evidence="4" id="KW-1185">Reference proteome</keyword>
<protein>
    <submittedName>
        <fullName evidence="3">Mitochondrial</fullName>
    </submittedName>
</protein>
<dbReference type="PANTHER" id="PTHR47447">
    <property type="entry name" value="OS03G0856100 PROTEIN"/>
    <property type="match status" value="1"/>
</dbReference>
<proteinExistence type="predicted"/>